<dbReference type="InterPro" id="IPR012427">
    <property type="entry name" value="DUF1622"/>
</dbReference>
<dbReference type="PANTHER" id="PTHR38468">
    <property type="entry name" value="SLL0939 PROTEIN"/>
    <property type="match status" value="1"/>
</dbReference>
<dbReference type="Pfam" id="PF07784">
    <property type="entry name" value="DUF1622"/>
    <property type="match status" value="1"/>
</dbReference>
<reference evidence="2 3" key="1">
    <citation type="submission" date="2024-06" db="EMBL/GenBank/DDBJ databases">
        <authorList>
            <person name="Kaempfer P."/>
            <person name="Viver T."/>
        </authorList>
    </citation>
    <scope>NUCLEOTIDE SEQUENCE [LARGE SCALE GENOMIC DNA]</scope>
    <source>
        <strain evidence="2 3">ST-64</strain>
    </source>
</reference>
<keyword evidence="1" id="KW-0472">Membrane</keyword>
<keyword evidence="1" id="KW-1133">Transmembrane helix</keyword>
<comment type="caution">
    <text evidence="2">The sequence shown here is derived from an EMBL/GenBank/DDBJ whole genome shotgun (WGS) entry which is preliminary data.</text>
</comment>
<protein>
    <submittedName>
        <fullName evidence="2">DUF1622 domain-containing protein</fullName>
    </submittedName>
</protein>
<dbReference type="PANTHER" id="PTHR38468:SF1">
    <property type="entry name" value="SLL0939 PROTEIN"/>
    <property type="match status" value="1"/>
</dbReference>
<evidence type="ECO:0000256" key="1">
    <source>
        <dbReference type="SAM" id="Phobius"/>
    </source>
</evidence>
<gene>
    <name evidence="2" type="ORF">ABS767_11800</name>
</gene>
<name>A0ABW8YMY1_9SPHN</name>
<keyword evidence="3" id="KW-1185">Reference proteome</keyword>
<accession>A0ABW8YMY1</accession>
<keyword evidence="1" id="KW-0812">Transmembrane</keyword>
<proteinExistence type="predicted"/>
<feature type="transmembrane region" description="Helical" evidence="1">
    <location>
        <begin position="20"/>
        <end position="38"/>
    </location>
</feature>
<dbReference type="RefSeq" id="WP_408078540.1">
    <property type="nucleotide sequence ID" value="NZ_JBELQC010000001.1"/>
</dbReference>
<organism evidence="2 3">
    <name type="scientific">Sphingomonas plantiphila</name>
    <dbReference type="NCBI Taxonomy" id="3163295"/>
    <lineage>
        <taxon>Bacteria</taxon>
        <taxon>Pseudomonadati</taxon>
        <taxon>Pseudomonadota</taxon>
        <taxon>Alphaproteobacteria</taxon>
        <taxon>Sphingomonadales</taxon>
        <taxon>Sphingomonadaceae</taxon>
        <taxon>Sphingomonas</taxon>
    </lineage>
</organism>
<evidence type="ECO:0000313" key="2">
    <source>
        <dbReference type="EMBL" id="MFL9841649.1"/>
    </source>
</evidence>
<dbReference type="EMBL" id="JBELQC010000001">
    <property type="protein sequence ID" value="MFL9841649.1"/>
    <property type="molecule type" value="Genomic_DNA"/>
</dbReference>
<dbReference type="Proteomes" id="UP001629244">
    <property type="component" value="Unassembled WGS sequence"/>
</dbReference>
<evidence type="ECO:0000313" key="3">
    <source>
        <dbReference type="Proteomes" id="UP001629244"/>
    </source>
</evidence>
<sequence length="118" mass="12620">MIDDAGVLQLVHLITRWVELAGIAVILIGALWSAYRFVRDVTGTGGGSAYRALRSNLGRSILLGLELLVAADIINTVAVEPTLTSVAVLAGIVAIRTLLSLSLELEIEGRWPWQRGDG</sequence>